<keyword evidence="1" id="KW-0472">Membrane</keyword>
<comment type="caution">
    <text evidence="2">The sequence shown here is derived from an EMBL/GenBank/DDBJ whole genome shotgun (WGS) entry which is preliminary data.</text>
</comment>
<keyword evidence="3" id="KW-1185">Reference proteome</keyword>
<evidence type="ECO:0000313" key="3">
    <source>
        <dbReference type="Proteomes" id="UP000070533"/>
    </source>
</evidence>
<reference evidence="3" key="1">
    <citation type="submission" date="2016-01" db="EMBL/GenBank/DDBJ databases">
        <authorList>
            <person name="Mitreva M."/>
            <person name="Pepin K.H."/>
            <person name="Mihindukulasuriya K.A."/>
            <person name="Fulton R."/>
            <person name="Fronick C."/>
            <person name="O'Laughlin M."/>
            <person name="Miner T."/>
            <person name="Herter B."/>
            <person name="Rosa B.A."/>
            <person name="Cordes M."/>
            <person name="Tomlinson C."/>
            <person name="Wollam A."/>
            <person name="Palsikar V.B."/>
            <person name="Mardis E.R."/>
            <person name="Wilson R.K."/>
        </authorList>
    </citation>
    <scope>NUCLEOTIDE SEQUENCE [LARGE SCALE GENOMIC DNA]</scope>
    <source>
        <strain evidence="3">MJR7716</strain>
    </source>
</reference>
<dbReference type="AlphaFoldDB" id="A0A133QN49"/>
<protein>
    <submittedName>
        <fullName evidence="2">Uncharacterized protein</fullName>
    </submittedName>
</protein>
<feature type="transmembrane region" description="Helical" evidence="1">
    <location>
        <begin position="6"/>
        <end position="23"/>
    </location>
</feature>
<sequence>MVFIVIWHNLFLFFYCFFMKNHTRNGLIKSREVPLSVQDACPTSLQ</sequence>
<evidence type="ECO:0000313" key="2">
    <source>
        <dbReference type="EMBL" id="KXA44302.1"/>
    </source>
</evidence>
<organism evidence="2 3">
    <name type="scientific">Prevotella corporis</name>
    <dbReference type="NCBI Taxonomy" id="28128"/>
    <lineage>
        <taxon>Bacteria</taxon>
        <taxon>Pseudomonadati</taxon>
        <taxon>Bacteroidota</taxon>
        <taxon>Bacteroidia</taxon>
        <taxon>Bacteroidales</taxon>
        <taxon>Prevotellaceae</taxon>
        <taxon>Prevotella</taxon>
    </lineage>
</organism>
<evidence type="ECO:0000256" key="1">
    <source>
        <dbReference type="SAM" id="Phobius"/>
    </source>
</evidence>
<proteinExistence type="predicted"/>
<dbReference type="Proteomes" id="UP000070533">
    <property type="component" value="Unassembled WGS sequence"/>
</dbReference>
<keyword evidence="1" id="KW-1133">Transmembrane helix</keyword>
<keyword evidence="1" id="KW-0812">Transmembrane</keyword>
<dbReference type="EMBL" id="LRQG01000010">
    <property type="protein sequence ID" value="KXA44302.1"/>
    <property type="molecule type" value="Genomic_DNA"/>
</dbReference>
<gene>
    <name evidence="2" type="ORF">HMPREF3226_00219</name>
</gene>
<name>A0A133QN49_9BACT</name>
<accession>A0A133QN49</accession>